<dbReference type="InterPro" id="IPR008919">
    <property type="entry name" value="Retrov_capsid_N"/>
</dbReference>
<dbReference type="InterPro" id="IPR050195">
    <property type="entry name" value="Primate_lentivir_Gag_pol-like"/>
</dbReference>
<dbReference type="AlphaFoldDB" id="A0AA40HMB3"/>
<dbReference type="PANTHER" id="PTHR40389">
    <property type="entry name" value="ENDOGENOUS RETROVIRUS GROUP K MEMBER 24 GAG POLYPROTEIN-RELATED"/>
    <property type="match status" value="1"/>
</dbReference>
<dbReference type="SUPFAM" id="SSF47943">
    <property type="entry name" value="Retrovirus capsid protein, N-terminal core domain"/>
    <property type="match status" value="1"/>
</dbReference>
<reference evidence="1" key="1">
    <citation type="submission" date="2023-06" db="EMBL/GenBank/DDBJ databases">
        <title>Reference genome for the Northern bat (Eptesicus nilssonii), a most northern bat species.</title>
        <authorList>
            <person name="Laine V.N."/>
            <person name="Pulliainen A.T."/>
            <person name="Lilley T.M."/>
        </authorList>
    </citation>
    <scope>NUCLEOTIDE SEQUENCE</scope>
    <source>
        <strain evidence="1">BLF_Eptnil</strain>
        <tissue evidence="1">Kidney</tissue>
    </source>
</reference>
<dbReference type="PANTHER" id="PTHR40389:SF3">
    <property type="entry name" value="IGE-BINDING PROTEIN"/>
    <property type="match status" value="1"/>
</dbReference>
<dbReference type="GO" id="GO:0016032">
    <property type="term" value="P:viral process"/>
    <property type="evidence" value="ECO:0007669"/>
    <property type="project" value="InterPro"/>
</dbReference>
<keyword evidence="2" id="KW-1185">Reference proteome</keyword>
<evidence type="ECO:0000313" key="1">
    <source>
        <dbReference type="EMBL" id="KAK1333873.1"/>
    </source>
</evidence>
<proteinExistence type="predicted"/>
<name>A0AA40HMB3_CNENI</name>
<organism evidence="1 2">
    <name type="scientific">Cnephaeus nilssonii</name>
    <name type="common">Northern bat</name>
    <name type="synonym">Eptesicus nilssonii</name>
    <dbReference type="NCBI Taxonomy" id="3371016"/>
    <lineage>
        <taxon>Eukaryota</taxon>
        <taxon>Metazoa</taxon>
        <taxon>Chordata</taxon>
        <taxon>Craniata</taxon>
        <taxon>Vertebrata</taxon>
        <taxon>Euteleostomi</taxon>
        <taxon>Mammalia</taxon>
        <taxon>Eutheria</taxon>
        <taxon>Laurasiatheria</taxon>
        <taxon>Chiroptera</taxon>
        <taxon>Yangochiroptera</taxon>
        <taxon>Vespertilionidae</taxon>
        <taxon>Cnephaeus</taxon>
    </lineage>
</organism>
<evidence type="ECO:0000313" key="2">
    <source>
        <dbReference type="Proteomes" id="UP001177744"/>
    </source>
</evidence>
<protein>
    <submittedName>
        <fullName evidence="1">Uncharacterized protein</fullName>
    </submittedName>
</protein>
<dbReference type="Proteomes" id="UP001177744">
    <property type="component" value="Unassembled WGS sequence"/>
</dbReference>
<accession>A0AA40HMB3</accession>
<comment type="caution">
    <text evidence="1">The sequence shown here is derived from an EMBL/GenBank/DDBJ whole genome shotgun (WGS) entry which is preliminary data.</text>
</comment>
<dbReference type="Gene3D" id="1.10.375.10">
    <property type="entry name" value="Human Immunodeficiency Virus Type 1 Capsid Protein"/>
    <property type="match status" value="1"/>
</dbReference>
<dbReference type="Pfam" id="PF00607">
    <property type="entry name" value="Gag_p24"/>
    <property type="match status" value="1"/>
</dbReference>
<dbReference type="EMBL" id="JAULJE010000016">
    <property type="protein sequence ID" value="KAK1333873.1"/>
    <property type="molecule type" value="Genomic_DNA"/>
</dbReference>
<gene>
    <name evidence="1" type="ORF">QTO34_006262</name>
</gene>
<sequence>MTVDDRFAFPIIQNEKFDFKMLKALHESVVQNGPTAPFTREIMTNISEAFLAPYDWYSLARATLDVGDYLLWKGEYLEKCQEQAHTNCGLNAQITYEMLAGLGQYNDVQNQLNYVQQAYEQIRLCRRKVWWALPVKGDPEGAFSKCMQGPTESFSDFVARPTRAVR</sequence>